<dbReference type="GO" id="GO:0008933">
    <property type="term" value="F:peptidoglycan lytic transglycosylase activity"/>
    <property type="evidence" value="ECO:0007669"/>
    <property type="project" value="InterPro"/>
</dbReference>
<accession>A0A9X3AYI1</accession>
<name>A0A9X3AYI1_9GAMM</name>
<dbReference type="RefSeq" id="WP_261272303.1">
    <property type="nucleotide sequence ID" value="NZ_JAMTCC010000010.1"/>
</dbReference>
<comment type="similarity">
    <text evidence="1">Belongs to the transglycosylase Slt family.</text>
</comment>
<dbReference type="GO" id="GO:0016020">
    <property type="term" value="C:membrane"/>
    <property type="evidence" value="ECO:0007669"/>
    <property type="project" value="InterPro"/>
</dbReference>
<dbReference type="Pfam" id="PF01464">
    <property type="entry name" value="SLT"/>
    <property type="match status" value="1"/>
</dbReference>
<dbReference type="InterPro" id="IPR023346">
    <property type="entry name" value="Lysozyme-like_dom_sf"/>
</dbReference>
<dbReference type="CDD" id="cd00254">
    <property type="entry name" value="LT-like"/>
    <property type="match status" value="1"/>
</dbReference>
<organism evidence="3 4">
    <name type="scientific">Shewanella septentrionalis</name>
    <dbReference type="NCBI Taxonomy" id="2952223"/>
    <lineage>
        <taxon>Bacteria</taxon>
        <taxon>Pseudomonadati</taxon>
        <taxon>Pseudomonadota</taxon>
        <taxon>Gammaproteobacteria</taxon>
        <taxon>Alteromonadales</taxon>
        <taxon>Shewanellaceae</taxon>
        <taxon>Shewanella</taxon>
    </lineage>
</organism>
<reference evidence="3" key="1">
    <citation type="journal article" date="2023" name="Int. J. Syst. Evol. Microbiol.">
        <title>&lt;i&gt;Shewanella septentrionalis&lt;/i&gt; sp. nov. and &lt;i&gt;Shewanella holmiensis&lt;/i&gt; sp. nov., isolated from Baltic Sea water and sediments.</title>
        <authorList>
            <person name="Martin-Rodriguez A.J."/>
            <person name="Thorell K."/>
            <person name="Joffre E."/>
            <person name="Jensie-Markopoulos S."/>
            <person name="Moore E.R.B."/>
            <person name="Sjoling A."/>
        </authorList>
    </citation>
    <scope>NUCLEOTIDE SEQUENCE</scope>
    <source>
        <strain evidence="3">SP1W3</strain>
    </source>
</reference>
<keyword evidence="4" id="KW-1185">Reference proteome</keyword>
<evidence type="ECO:0000313" key="4">
    <source>
        <dbReference type="Proteomes" id="UP001155604"/>
    </source>
</evidence>
<dbReference type="PANTHER" id="PTHR37423">
    <property type="entry name" value="SOLUBLE LYTIC MUREIN TRANSGLYCOSYLASE-RELATED"/>
    <property type="match status" value="1"/>
</dbReference>
<evidence type="ECO:0000256" key="1">
    <source>
        <dbReference type="ARBA" id="ARBA00007734"/>
    </source>
</evidence>
<dbReference type="Gene3D" id="1.10.530.10">
    <property type="match status" value="1"/>
</dbReference>
<dbReference type="SUPFAM" id="SSF53955">
    <property type="entry name" value="Lysozyme-like"/>
    <property type="match status" value="1"/>
</dbReference>
<dbReference type="EMBL" id="JAMTCC010000010">
    <property type="protein sequence ID" value="MCT7945199.1"/>
    <property type="molecule type" value="Genomic_DNA"/>
</dbReference>
<dbReference type="PANTHER" id="PTHR37423:SF2">
    <property type="entry name" value="MEMBRANE-BOUND LYTIC MUREIN TRANSGLYCOSYLASE C"/>
    <property type="match status" value="1"/>
</dbReference>
<dbReference type="InterPro" id="IPR008258">
    <property type="entry name" value="Transglycosylase_SLT_dom_1"/>
</dbReference>
<dbReference type="InterPro" id="IPR000189">
    <property type="entry name" value="Transglyc_AS"/>
</dbReference>
<dbReference type="AlphaFoldDB" id="A0A9X3AYI1"/>
<feature type="domain" description="Transglycosylase SLT" evidence="2">
    <location>
        <begin position="126"/>
        <end position="224"/>
    </location>
</feature>
<proteinExistence type="inferred from homology"/>
<sequence length="251" mass="27631">MLLTRSAPTRIQMAAAFLSPRSLAVLGLCLWLISSLMVSVKAEEASVKPKPRIVARYSESGIVSREGLEKLKIYQYQQANGVTVFTDKAPANNPYQILLYDCFACRPDSTIDWNGIRLFTANYDALITRAAHKHQLDPALIRAVIHAESAFNASALSRTGAMGLMQLMPETAKEMGVANAFLPEENILGGSKYLAQMLKQFNGDVALACAAYNAGPTTVVQYNGIPPYPETQAYVERVKILLKRYREQKGV</sequence>
<dbReference type="PROSITE" id="PS00922">
    <property type="entry name" value="TRANSGLYCOSYLASE"/>
    <property type="match status" value="1"/>
</dbReference>
<dbReference type="Proteomes" id="UP001155604">
    <property type="component" value="Unassembled WGS sequence"/>
</dbReference>
<evidence type="ECO:0000259" key="2">
    <source>
        <dbReference type="Pfam" id="PF01464"/>
    </source>
</evidence>
<evidence type="ECO:0000313" key="3">
    <source>
        <dbReference type="EMBL" id="MCT7945199.1"/>
    </source>
</evidence>
<gene>
    <name evidence="3" type="ORF">NE536_07420</name>
</gene>
<dbReference type="GO" id="GO:0000270">
    <property type="term" value="P:peptidoglycan metabolic process"/>
    <property type="evidence" value="ECO:0007669"/>
    <property type="project" value="InterPro"/>
</dbReference>
<comment type="caution">
    <text evidence="3">The sequence shown here is derived from an EMBL/GenBank/DDBJ whole genome shotgun (WGS) entry which is preliminary data.</text>
</comment>
<protein>
    <submittedName>
        <fullName evidence="3">Lytic transglycosylase domain-containing protein</fullName>
    </submittedName>
</protein>